<dbReference type="EMBL" id="JABWSX010000001">
    <property type="protein sequence ID" value="NVL06360.1"/>
    <property type="molecule type" value="Genomic_DNA"/>
</dbReference>
<dbReference type="GO" id="GO:0005576">
    <property type="term" value="C:extracellular region"/>
    <property type="evidence" value="ECO:0007669"/>
    <property type="project" value="UniProtKB-SubCell"/>
</dbReference>
<comment type="subcellular location">
    <subcellularLocation>
        <location evidence="3">Secreted</location>
    </subcellularLocation>
    <subcellularLocation>
        <location evidence="3">Bacterial flagellum</location>
    </subcellularLocation>
</comment>
<comment type="function">
    <text evidence="3">Flagellin is the subunit protein which polymerizes to form the filaments of bacterial flagella.</text>
</comment>
<protein>
    <recommendedName>
        <fullName evidence="3">Flagellin</fullName>
    </recommendedName>
</protein>
<dbReference type="GO" id="GO:0005198">
    <property type="term" value="F:structural molecule activity"/>
    <property type="evidence" value="ECO:0007669"/>
    <property type="project" value="UniProtKB-UniRule"/>
</dbReference>
<evidence type="ECO:0000256" key="1">
    <source>
        <dbReference type="ARBA" id="ARBA00005709"/>
    </source>
</evidence>
<dbReference type="PANTHER" id="PTHR42792:SF2">
    <property type="entry name" value="FLAGELLIN"/>
    <property type="match status" value="1"/>
</dbReference>
<organism evidence="6">
    <name type="scientific">Bradyrhizobium quebecense</name>
    <dbReference type="NCBI Taxonomy" id="2748629"/>
    <lineage>
        <taxon>Bacteria</taxon>
        <taxon>Pseudomonadati</taxon>
        <taxon>Pseudomonadota</taxon>
        <taxon>Alphaproteobacteria</taxon>
        <taxon>Hyphomicrobiales</taxon>
        <taxon>Nitrobacteraceae</taxon>
        <taxon>Bradyrhizobium</taxon>
    </lineage>
</organism>
<evidence type="ECO:0000259" key="5">
    <source>
        <dbReference type="Pfam" id="PF00700"/>
    </source>
</evidence>
<dbReference type="AlphaFoldDB" id="A0A974ADA1"/>
<feature type="domain" description="Flagellin C-terminal" evidence="5">
    <location>
        <begin position="304"/>
        <end position="388"/>
    </location>
</feature>
<dbReference type="RefSeq" id="WP_176530213.1">
    <property type="nucleotide sequence ID" value="NZ_CP088022.1"/>
</dbReference>
<name>A0A974ADA1_9BRAD</name>
<keyword evidence="3" id="KW-0964">Secreted</keyword>
<comment type="similarity">
    <text evidence="1 3">Belongs to the bacterial flagellin family.</text>
</comment>
<dbReference type="InterPro" id="IPR046358">
    <property type="entry name" value="Flagellin_C"/>
</dbReference>
<reference evidence="6" key="1">
    <citation type="submission" date="2020-06" db="EMBL/GenBank/DDBJ databases">
        <title>Whole Genome Sequence of Bradyrhizobium sp. Strain 66S1MB.</title>
        <authorList>
            <person name="Bromfield E."/>
            <person name="Cloutier S."/>
        </authorList>
    </citation>
    <scope>NUCLEOTIDE SEQUENCE</scope>
    <source>
        <strain evidence="6">66S1MB</strain>
    </source>
</reference>
<dbReference type="GO" id="GO:0009288">
    <property type="term" value="C:bacterial-type flagellum"/>
    <property type="evidence" value="ECO:0007669"/>
    <property type="project" value="UniProtKB-SubCell"/>
</dbReference>
<dbReference type="SUPFAM" id="SSF64518">
    <property type="entry name" value="Phase 1 flagellin"/>
    <property type="match status" value="1"/>
</dbReference>
<evidence type="ECO:0000256" key="2">
    <source>
        <dbReference type="ARBA" id="ARBA00023143"/>
    </source>
</evidence>
<dbReference type="InterPro" id="IPR001492">
    <property type="entry name" value="Flagellin"/>
</dbReference>
<dbReference type="Gene3D" id="1.20.1330.10">
    <property type="entry name" value="f41 fragment of flagellin, N-terminal domain"/>
    <property type="match status" value="1"/>
</dbReference>
<dbReference type="Pfam" id="PF00669">
    <property type="entry name" value="Flagellin_N"/>
    <property type="match status" value="1"/>
</dbReference>
<feature type="domain" description="Flagellin N-terminal" evidence="4">
    <location>
        <begin position="13"/>
        <end position="111"/>
    </location>
</feature>
<dbReference type="Pfam" id="PF00700">
    <property type="entry name" value="Flagellin_C"/>
    <property type="match status" value="1"/>
</dbReference>
<keyword evidence="2 3" id="KW-0975">Bacterial flagellum</keyword>
<evidence type="ECO:0000313" key="6">
    <source>
        <dbReference type="EMBL" id="NVL06360.1"/>
    </source>
</evidence>
<evidence type="ECO:0000259" key="4">
    <source>
        <dbReference type="Pfam" id="PF00669"/>
    </source>
</evidence>
<accession>A0A974ADA1</accession>
<sequence length="389" mass="39525">MSGIILSSSVRQNLLSLQSTADLLSTTQNRLATGKKVNTALDNPTNFFTAQSLDNRASDINNLLDGIGNGVQVLQAANTGITSLQKLVDTAKSIANQVLQSPTGYTSRSQVTSTAALGGTAANLVDGTTIKSGDVLAIAASAGQPAFSFTFGASSSLAQLNTSLAASNLTASLDSSNKLIITTTNDAASSTIGAVTFTNTGGGTATFSAAGTAPVADPASQSARAALVTQYNNTIAQITTTAQDASFNGINLLNGDNLKLTFNETGKSTLAISGVTFNATGLGLNTLTAGTDFLDNNSANKVLTALGSASSSLRSEASTLGSNLSIVQIRQDFSKNLINVLQTGSSNLTLADTNEEAANSQALSTRQSIAVSALALANQSQQSVLQLLR</sequence>
<dbReference type="PANTHER" id="PTHR42792">
    <property type="entry name" value="FLAGELLIN"/>
    <property type="match status" value="1"/>
</dbReference>
<dbReference type="InterPro" id="IPR001029">
    <property type="entry name" value="Flagellin_N"/>
</dbReference>
<gene>
    <name evidence="6" type="ORF">HU230_11605</name>
</gene>
<comment type="caution">
    <text evidence="6">The sequence shown here is derived from an EMBL/GenBank/DDBJ whole genome shotgun (WGS) entry which is preliminary data.</text>
</comment>
<evidence type="ECO:0000256" key="3">
    <source>
        <dbReference type="RuleBase" id="RU362073"/>
    </source>
</evidence>
<proteinExistence type="inferred from homology"/>